<evidence type="ECO:0000256" key="1">
    <source>
        <dbReference type="ARBA" id="ARBA00022512"/>
    </source>
</evidence>
<dbReference type="PROSITE" id="PS50847">
    <property type="entry name" value="GRAM_POS_ANCHORING"/>
    <property type="match status" value="1"/>
</dbReference>
<keyword evidence="1" id="KW-0134">Cell wall</keyword>
<feature type="domain" description="Gram-positive cocci surface proteins LPxTG" evidence="6">
    <location>
        <begin position="211"/>
        <end position="247"/>
    </location>
</feature>
<keyword evidence="3" id="KW-0732">Signal</keyword>
<evidence type="ECO:0000256" key="2">
    <source>
        <dbReference type="ARBA" id="ARBA00022525"/>
    </source>
</evidence>
<feature type="transmembrane region" description="Helical" evidence="5">
    <location>
        <begin position="222"/>
        <end position="242"/>
    </location>
</feature>
<keyword evidence="5" id="KW-1133">Transmembrane helix</keyword>
<accession>A0A6J4KLW4</accession>
<evidence type="ECO:0000256" key="5">
    <source>
        <dbReference type="SAM" id="Phobius"/>
    </source>
</evidence>
<evidence type="ECO:0000256" key="3">
    <source>
        <dbReference type="ARBA" id="ARBA00022729"/>
    </source>
</evidence>
<keyword evidence="5" id="KW-0812">Transmembrane</keyword>
<evidence type="ECO:0000313" key="7">
    <source>
        <dbReference type="EMBL" id="CAA9306988.1"/>
    </source>
</evidence>
<name>A0A6J4KLW4_9CHLR</name>
<reference evidence="7" key="1">
    <citation type="submission" date="2020-02" db="EMBL/GenBank/DDBJ databases">
        <authorList>
            <person name="Meier V. D."/>
        </authorList>
    </citation>
    <scope>NUCLEOTIDE SEQUENCE</scope>
    <source>
        <strain evidence="7">AVDCRST_MAG77</strain>
    </source>
</reference>
<protein>
    <recommendedName>
        <fullName evidence="6">Gram-positive cocci surface proteins LPxTG domain-containing protein</fullName>
    </recommendedName>
</protein>
<gene>
    <name evidence="7" type="ORF">AVDCRST_MAG77-6155</name>
</gene>
<keyword evidence="5" id="KW-0472">Membrane</keyword>
<evidence type="ECO:0000256" key="4">
    <source>
        <dbReference type="ARBA" id="ARBA00023088"/>
    </source>
</evidence>
<sequence length="247" mass="26105">MSSRTHSHPQRLLDALVRLSWRSGRSAVLGASLVAALASPTVVSAQPPTPAPVAMSPEFAALRARFEPMTAEQVQAAGYVIPAPVCVSAPPGGMGYHAIHFARHAQQYQGGRMDQNNPPILLIGGDGRVIGLEWETNQRAAPQSLFGVPVQVLPGHEGLEEPHYMLHAYFRPNGQVLFADFDPQVTCPAPGVLPAGYRLAQPPTGAGQTMLPRTGNPAVPTALPWLLAAASGAGLAGVAKFARRRRV</sequence>
<dbReference type="InterPro" id="IPR019931">
    <property type="entry name" value="LPXTG_anchor"/>
</dbReference>
<keyword evidence="4" id="KW-0572">Peptidoglycan-anchor</keyword>
<evidence type="ECO:0000259" key="6">
    <source>
        <dbReference type="PROSITE" id="PS50847"/>
    </source>
</evidence>
<organism evidence="7">
    <name type="scientific">uncultured Chloroflexota bacterium</name>
    <dbReference type="NCBI Taxonomy" id="166587"/>
    <lineage>
        <taxon>Bacteria</taxon>
        <taxon>Bacillati</taxon>
        <taxon>Chloroflexota</taxon>
        <taxon>environmental samples</taxon>
    </lineage>
</organism>
<proteinExistence type="predicted"/>
<keyword evidence="2" id="KW-0964">Secreted</keyword>
<dbReference type="AlphaFoldDB" id="A0A6J4KLW4"/>
<dbReference type="EMBL" id="CADCTC010000322">
    <property type="protein sequence ID" value="CAA9306988.1"/>
    <property type="molecule type" value="Genomic_DNA"/>
</dbReference>